<accession>G4WV89</accession>
<proteinExistence type="predicted"/>
<feature type="compositionally biased region" description="Basic and acidic residues" evidence="1">
    <location>
        <begin position="472"/>
        <end position="490"/>
    </location>
</feature>
<evidence type="ECO:0000313" key="2">
    <source>
        <dbReference type="EMBL" id="AEQ20341.1"/>
    </source>
</evidence>
<dbReference type="EMBL" id="JF429407">
    <property type="protein sequence ID" value="AEQ20341.1"/>
    <property type="molecule type" value="Genomic_DNA"/>
</dbReference>
<dbReference type="AlphaFoldDB" id="G4WV89"/>
<organism evidence="2">
    <name type="scientific">uncultured bacterium CSL1</name>
    <dbReference type="NCBI Taxonomy" id="1091565"/>
    <lineage>
        <taxon>Bacteria</taxon>
        <taxon>environmental samples</taxon>
    </lineage>
</organism>
<feature type="region of interest" description="Disordered" evidence="1">
    <location>
        <begin position="453"/>
        <end position="536"/>
    </location>
</feature>
<feature type="region of interest" description="Disordered" evidence="1">
    <location>
        <begin position="395"/>
        <end position="426"/>
    </location>
</feature>
<name>G4WV89_9BACT</name>
<feature type="region of interest" description="Disordered" evidence="1">
    <location>
        <begin position="131"/>
        <end position="161"/>
    </location>
</feature>
<feature type="region of interest" description="Disordered" evidence="1">
    <location>
        <begin position="310"/>
        <end position="373"/>
    </location>
</feature>
<sequence>MAAEQITTQEVLDGTFQAMQRVMNQAVIHPALHHKVVPEGSKAGLEAQYHAFCDAVAQNVIAAFGKDPNFDGIEATRTRYIAAAGSLLQNFTGRTPLPDAAHKEFNDYLSGDDGYREAMSETHRNAQHEYTTARTRDRLGTTKPTPLDESVLAPPRQQPVSAMPASANVAFDLNAKDITRVVHAQLCKSLAGIISDPDTHDQAVVQFRRRTKRRDDSVDNDACLQAAVAAAKQEFENHPQLVGDKEVFKQRFANALDYFADQYSAEPRMAGHPGVEALGLESAYVDSRNKARARYVEATELAPYDGYETETTLGASNTTVSAPRLDASPPRPMAPSRTSNRPPAALPHGAALPPVPVSVPTGTGPDTGEETFPEWVADASGPAAGDDDGLGFIRNGSTTSTPATGMPVVNPSGSSTGTATKKKGGPVSTAVKVGIGMALGAAGLYTANEFTKTPDGPHVKDPKAPQANVQKAEVDPRAKLKVRGKDKAEDAQLVNPKAKMNDPAEEEDVVPIVVPGGNKKANPAAKPGAEEKDPPL</sequence>
<feature type="compositionally biased region" description="Polar residues" evidence="1">
    <location>
        <begin position="310"/>
        <end position="321"/>
    </location>
</feature>
<feature type="compositionally biased region" description="Low complexity" evidence="1">
    <location>
        <begin position="515"/>
        <end position="527"/>
    </location>
</feature>
<feature type="compositionally biased region" description="Low complexity" evidence="1">
    <location>
        <begin position="342"/>
        <end position="366"/>
    </location>
</feature>
<reference evidence="2" key="1">
    <citation type="journal article" date="2011" name="J. Bacteriol.">
        <title>Long-chain N-acyl amino acid synthases are linked to the putative PEP-CTERM/exosortase protein-sorting system in Gram-negative bacteria.</title>
        <authorList>
            <person name="Craig J.W."/>
            <person name="Cherry M.A."/>
            <person name="Brady S.F."/>
        </authorList>
    </citation>
    <scope>NUCLEOTIDE SEQUENCE</scope>
</reference>
<protein>
    <submittedName>
        <fullName evidence="2">Uncharacterized protein</fullName>
    </submittedName>
</protein>
<feature type="non-terminal residue" evidence="2">
    <location>
        <position position="536"/>
    </location>
</feature>
<evidence type="ECO:0000256" key="1">
    <source>
        <dbReference type="SAM" id="MobiDB-lite"/>
    </source>
</evidence>